<dbReference type="STRING" id="1123756.MGEO_11790"/>
<dbReference type="PIRSF" id="PIRSF005522">
    <property type="entry name" value="UCP005522"/>
    <property type="match status" value="1"/>
</dbReference>
<evidence type="ECO:0000313" key="3">
    <source>
        <dbReference type="Proteomes" id="UP000193926"/>
    </source>
</evidence>
<protein>
    <recommendedName>
        <fullName evidence="1">Circularly permuted ATP-grasp type 2 domain-containing protein</fullName>
    </recommendedName>
</protein>
<dbReference type="OrthoDB" id="9804079at2"/>
<dbReference type="EMBL" id="JFKC01000010">
    <property type="protein sequence ID" value="OSQ50706.1"/>
    <property type="molecule type" value="Genomic_DNA"/>
</dbReference>
<dbReference type="RefSeq" id="WP_085637824.1">
    <property type="nucleotide sequence ID" value="NZ_JFKC01000010.1"/>
</dbReference>
<dbReference type="Pfam" id="PF14403">
    <property type="entry name" value="CP_ATPgrasp_2"/>
    <property type="match status" value="1"/>
</dbReference>
<keyword evidence="3" id="KW-1185">Reference proteome</keyword>
<organism evidence="2 3">
    <name type="scientific">Marivita geojedonensis</name>
    <dbReference type="NCBI Taxonomy" id="1123756"/>
    <lineage>
        <taxon>Bacteria</taxon>
        <taxon>Pseudomonadati</taxon>
        <taxon>Pseudomonadota</taxon>
        <taxon>Alphaproteobacteria</taxon>
        <taxon>Rhodobacterales</taxon>
        <taxon>Roseobacteraceae</taxon>
        <taxon>Marivita</taxon>
    </lineage>
</organism>
<accession>A0A1X4NK97</accession>
<reference evidence="2 3" key="1">
    <citation type="submission" date="2014-03" db="EMBL/GenBank/DDBJ databases">
        <title>The draft genome sequence of Marivita geojedonensis KCTC 23882.</title>
        <authorList>
            <person name="Lai Q."/>
            <person name="Shao Z."/>
        </authorList>
    </citation>
    <scope>NUCLEOTIDE SEQUENCE [LARGE SCALE GENOMIC DNA]</scope>
    <source>
        <strain evidence="2 3">DPG-138</strain>
    </source>
</reference>
<dbReference type="AlphaFoldDB" id="A0A1X4NK97"/>
<comment type="caution">
    <text evidence="2">The sequence shown here is derived from an EMBL/GenBank/DDBJ whole genome shotgun (WGS) entry which is preliminary data.</text>
</comment>
<evidence type="ECO:0000259" key="1">
    <source>
        <dbReference type="Pfam" id="PF14403"/>
    </source>
</evidence>
<name>A0A1X4NK97_9RHOB</name>
<dbReference type="Gene3D" id="3.40.50.11290">
    <property type="match status" value="1"/>
</dbReference>
<dbReference type="PANTHER" id="PTHR34595:SF7">
    <property type="entry name" value="SLL1039 PROTEIN"/>
    <property type="match status" value="1"/>
</dbReference>
<dbReference type="Proteomes" id="UP000193926">
    <property type="component" value="Unassembled WGS sequence"/>
</dbReference>
<gene>
    <name evidence="2" type="ORF">MGEO_11790</name>
</gene>
<dbReference type="InterPro" id="IPR051680">
    <property type="entry name" value="ATP-dep_Glu-Cys_Ligase-2"/>
</dbReference>
<sequence length="474" mass="52935">MAEHSVFDEMWGDDDTLRAPYQNFHDWFDQEDPKRLRAKNREAEDLFRLTGITFNVYGRSEAEERLIPFDIIPRIISGAEWAKLSRGIEQRVRAINAFLHDIYHTQEIIKAGRIPQEMIAQNDAFLPQMIGVDAPGGVYTHIVGIDLVRTGPGEFFVLEDNARTPSGVSYMLENRETMLQMFPELFSTNRVQAVQQYPIDLRRSLAACAPKMTTSDPTVAVLTPGIYNSAYFEHAFLADQMGVELVEGHDLRVVDGRVAMRTTHGYKPIDVLYRRVDDDFLDPLNFNPESQLGVPGIMDVYRSGGITIANAPGTGISDDKAIYSYMPEIVEFYTGERPLLQNVPTWRCSEPDALAYVLDNLEDLVVKEVHGSGGYGMLIGPTATKKDIAAFRRKLKARPKNYIAQPTLSLSTVPIFSRTGLSPRHVDLRPFVLVSPDGIKITPGGLTRVALKKGSLVVNSSQGGGTKDTWVLEE</sequence>
<dbReference type="Gene3D" id="3.30.1490.270">
    <property type="match status" value="1"/>
</dbReference>
<dbReference type="SUPFAM" id="SSF56059">
    <property type="entry name" value="Glutathione synthetase ATP-binding domain-like"/>
    <property type="match status" value="1"/>
</dbReference>
<dbReference type="InterPro" id="IPR016450">
    <property type="entry name" value="UCP005522"/>
</dbReference>
<dbReference type="InterPro" id="IPR025841">
    <property type="entry name" value="CP_ATPgrasp_2"/>
</dbReference>
<feature type="domain" description="Circularly permuted ATP-grasp type 2" evidence="1">
    <location>
        <begin position="73"/>
        <end position="450"/>
    </location>
</feature>
<evidence type="ECO:0000313" key="2">
    <source>
        <dbReference type="EMBL" id="OSQ50706.1"/>
    </source>
</evidence>
<dbReference type="PANTHER" id="PTHR34595">
    <property type="entry name" value="BLR5612 PROTEIN"/>
    <property type="match status" value="1"/>
</dbReference>
<proteinExistence type="predicted"/>